<proteinExistence type="predicted"/>
<dbReference type="RefSeq" id="WP_150119674.1">
    <property type="nucleotide sequence ID" value="NZ_CP013234.1"/>
</dbReference>
<dbReference type="Proteomes" id="UP000074561">
    <property type="component" value="Chromosome"/>
</dbReference>
<organism evidence="2 3">
    <name type="scientific">Collimonas pratensis</name>
    <dbReference type="NCBI Taxonomy" id="279113"/>
    <lineage>
        <taxon>Bacteria</taxon>
        <taxon>Pseudomonadati</taxon>
        <taxon>Pseudomonadota</taxon>
        <taxon>Betaproteobacteria</taxon>
        <taxon>Burkholderiales</taxon>
        <taxon>Oxalobacteraceae</taxon>
        <taxon>Collimonas</taxon>
    </lineage>
</organism>
<dbReference type="AlphaFoldDB" id="A0A127Q4U3"/>
<protein>
    <submittedName>
        <fullName evidence="2">Uncharacterized protein</fullName>
    </submittedName>
</protein>
<reference evidence="2 3" key="1">
    <citation type="submission" date="2015-11" db="EMBL/GenBank/DDBJ databases">
        <title>Exploring the genomic traits of fungus-feeding bacterial genus Collimonas.</title>
        <authorList>
            <person name="Song C."/>
            <person name="Schmidt R."/>
            <person name="de Jager V."/>
            <person name="Krzyzanowska D."/>
            <person name="Jongedijk E."/>
            <person name="Cankar K."/>
            <person name="Beekwilder J."/>
            <person name="van Veen A."/>
            <person name="de Boer W."/>
            <person name="van Veen J.A."/>
            <person name="Garbeva P."/>
        </authorList>
    </citation>
    <scope>NUCLEOTIDE SEQUENCE [LARGE SCALE GENOMIC DNA]</scope>
    <source>
        <strain evidence="2 3">Ter91</strain>
    </source>
</reference>
<evidence type="ECO:0000313" key="2">
    <source>
        <dbReference type="EMBL" id="AMP05041.1"/>
    </source>
</evidence>
<evidence type="ECO:0000313" key="3">
    <source>
        <dbReference type="Proteomes" id="UP000074561"/>
    </source>
</evidence>
<gene>
    <name evidence="2" type="ORF">CPter91_2693</name>
</gene>
<dbReference type="EMBL" id="CP013234">
    <property type="protein sequence ID" value="AMP05041.1"/>
    <property type="molecule type" value="Genomic_DNA"/>
</dbReference>
<name>A0A127Q4U3_9BURK</name>
<keyword evidence="1" id="KW-0732">Signal</keyword>
<feature type="signal peptide" evidence="1">
    <location>
        <begin position="1"/>
        <end position="28"/>
    </location>
</feature>
<accession>A0A127Q4U3</accession>
<sequence length="241" mass="26612">MRKRLPRLFRTSSMIVAGLLTAPAPTSAVDLDPEFSASENRLKARNAFDSLNRTKARRAFDALPPADRERLLSSRIRKAAPAAKTGIFLRDESDDCRSMPSYGENSVGFRIGVTPDGLKFRGGPGESLRAPYSSMRKDIGFCDFSRHGMTPAARPDRAEHLDNLHGRHTLPPFTSRHLPASALGESLRRQHYADEQQAHAASPLPMPVMTDTYREGRSSRTPHLPGRVIVTTPSGGLRFKP</sequence>
<dbReference type="PATRIC" id="fig|279113.9.peg.2657"/>
<dbReference type="OrthoDB" id="8780798at2"/>
<feature type="chain" id="PRO_5007277529" evidence="1">
    <location>
        <begin position="29"/>
        <end position="241"/>
    </location>
</feature>
<evidence type="ECO:0000256" key="1">
    <source>
        <dbReference type="SAM" id="SignalP"/>
    </source>
</evidence>
<dbReference type="KEGG" id="cpra:CPter91_2693"/>